<keyword evidence="12 15" id="KW-0472">Membrane</keyword>
<dbReference type="STRING" id="1283841.A0A084QGC4"/>
<feature type="region of interest" description="Disordered" evidence="14">
    <location>
        <begin position="254"/>
        <end position="320"/>
    </location>
</feature>
<evidence type="ECO:0000256" key="6">
    <source>
        <dbReference type="ARBA" id="ARBA00022692"/>
    </source>
</evidence>
<protein>
    <recommendedName>
        <fullName evidence="3">Store-operated calcium entry-associated regulatory factor</fullName>
    </recommendedName>
    <alternativeName>
        <fullName evidence="13">Transmembrane protein 66</fullName>
    </alternativeName>
</protein>
<keyword evidence="18" id="KW-1185">Reference proteome</keyword>
<dbReference type="GO" id="GO:0005789">
    <property type="term" value="C:endoplasmic reticulum membrane"/>
    <property type="evidence" value="ECO:0007669"/>
    <property type="project" value="UniProtKB-SubCell"/>
</dbReference>
<evidence type="ECO:0000256" key="8">
    <source>
        <dbReference type="ARBA" id="ARBA00022824"/>
    </source>
</evidence>
<proteinExistence type="inferred from homology"/>
<evidence type="ECO:0000256" key="5">
    <source>
        <dbReference type="ARBA" id="ARBA00022568"/>
    </source>
</evidence>
<feature type="transmembrane region" description="Helical" evidence="15">
    <location>
        <begin position="157"/>
        <end position="178"/>
    </location>
</feature>
<evidence type="ECO:0000256" key="14">
    <source>
        <dbReference type="SAM" id="MobiDB-lite"/>
    </source>
</evidence>
<feature type="compositionally biased region" description="Gly residues" evidence="14">
    <location>
        <begin position="192"/>
        <end position="213"/>
    </location>
</feature>
<evidence type="ECO:0000256" key="3">
    <source>
        <dbReference type="ARBA" id="ARBA00016584"/>
    </source>
</evidence>
<dbReference type="OMA" id="WILKGSC"/>
<dbReference type="AlphaFoldDB" id="A0A084QGC4"/>
<evidence type="ECO:0000256" key="12">
    <source>
        <dbReference type="ARBA" id="ARBA00023136"/>
    </source>
</evidence>
<keyword evidence="7 16" id="KW-0732">Signal</keyword>
<feature type="region of interest" description="Disordered" evidence="14">
    <location>
        <begin position="192"/>
        <end position="238"/>
    </location>
</feature>
<keyword evidence="11" id="KW-0406">Ion transport</keyword>
<feature type="chain" id="PRO_5001779351" description="Store-operated calcium entry-associated regulatory factor" evidence="16">
    <location>
        <begin position="18"/>
        <end position="320"/>
    </location>
</feature>
<keyword evidence="8" id="KW-0256">Endoplasmic reticulum</keyword>
<evidence type="ECO:0000313" key="17">
    <source>
        <dbReference type="EMBL" id="KFA63009.1"/>
    </source>
</evidence>
<keyword evidence="5" id="KW-0109">Calcium transport</keyword>
<evidence type="ECO:0000256" key="7">
    <source>
        <dbReference type="ARBA" id="ARBA00022729"/>
    </source>
</evidence>
<evidence type="ECO:0000256" key="13">
    <source>
        <dbReference type="ARBA" id="ARBA00031116"/>
    </source>
</evidence>
<evidence type="ECO:0000256" key="11">
    <source>
        <dbReference type="ARBA" id="ARBA00023065"/>
    </source>
</evidence>
<reference evidence="17 18" key="1">
    <citation type="journal article" date="2014" name="BMC Genomics">
        <title>Comparative genome sequencing reveals chemotype-specific gene clusters in the toxigenic black mold Stachybotrys.</title>
        <authorList>
            <person name="Semeiks J."/>
            <person name="Borek D."/>
            <person name="Otwinowski Z."/>
            <person name="Grishin N.V."/>
        </authorList>
    </citation>
    <scope>NUCLEOTIDE SEQUENCE [LARGE SCALE GENOMIC DNA]</scope>
    <source>
        <strain evidence="17 18">IBT 40285</strain>
    </source>
</reference>
<evidence type="ECO:0000256" key="2">
    <source>
        <dbReference type="ARBA" id="ARBA00006833"/>
    </source>
</evidence>
<evidence type="ECO:0000256" key="10">
    <source>
        <dbReference type="ARBA" id="ARBA00022989"/>
    </source>
</evidence>
<feature type="compositionally biased region" description="Gly residues" evidence="14">
    <location>
        <begin position="280"/>
        <end position="289"/>
    </location>
</feature>
<keyword evidence="4" id="KW-0813">Transport</keyword>
<keyword evidence="6 15" id="KW-0812">Transmembrane</keyword>
<comment type="subcellular location">
    <subcellularLocation>
        <location evidence="1">Endoplasmic reticulum membrane</location>
        <topology evidence="1">Single-pass type I membrane protein</topology>
    </subcellularLocation>
</comment>
<evidence type="ECO:0000313" key="18">
    <source>
        <dbReference type="Proteomes" id="UP000028524"/>
    </source>
</evidence>
<dbReference type="PANTHER" id="PTHR15929:SF0">
    <property type="entry name" value="STORE-OPERATED CALCIUM ENTRY-ASSOCIATED REGULATORY FACTOR"/>
    <property type="match status" value="1"/>
</dbReference>
<dbReference type="GO" id="GO:2001256">
    <property type="term" value="P:regulation of store-operated calcium entry"/>
    <property type="evidence" value="ECO:0007669"/>
    <property type="project" value="InterPro"/>
</dbReference>
<dbReference type="PANTHER" id="PTHR15929">
    <property type="entry name" value="STORE-OPERATED CALCIUM ENTRY-ASSOCIATED REGULATORY FACTOR"/>
    <property type="match status" value="1"/>
</dbReference>
<accession>A0A084QGC4</accession>
<dbReference type="Proteomes" id="UP000028524">
    <property type="component" value="Unassembled WGS sequence"/>
</dbReference>
<keyword evidence="9" id="KW-0106">Calcium</keyword>
<feature type="compositionally biased region" description="Low complexity" evidence="14">
    <location>
        <begin position="290"/>
        <end position="306"/>
    </location>
</feature>
<organism evidence="17 18">
    <name type="scientific">Stachybotrys chlorohalonatus (strain IBT 40285)</name>
    <dbReference type="NCBI Taxonomy" id="1283841"/>
    <lineage>
        <taxon>Eukaryota</taxon>
        <taxon>Fungi</taxon>
        <taxon>Dikarya</taxon>
        <taxon>Ascomycota</taxon>
        <taxon>Pezizomycotina</taxon>
        <taxon>Sordariomycetes</taxon>
        <taxon>Hypocreomycetidae</taxon>
        <taxon>Hypocreales</taxon>
        <taxon>Stachybotryaceae</taxon>
        <taxon>Stachybotrys</taxon>
    </lineage>
</organism>
<gene>
    <name evidence="17" type="ORF">S40285_08916</name>
</gene>
<dbReference type="InterPro" id="IPR009567">
    <property type="entry name" value="SARAF"/>
</dbReference>
<dbReference type="InParanoid" id="A0A084QGC4"/>
<evidence type="ECO:0000256" key="15">
    <source>
        <dbReference type="SAM" id="Phobius"/>
    </source>
</evidence>
<feature type="compositionally biased region" description="Basic and acidic residues" evidence="14">
    <location>
        <begin position="261"/>
        <end position="276"/>
    </location>
</feature>
<evidence type="ECO:0000256" key="16">
    <source>
        <dbReference type="SAM" id="SignalP"/>
    </source>
</evidence>
<name>A0A084QGC4_STAC4</name>
<dbReference type="Pfam" id="PF06682">
    <property type="entry name" value="SARAF"/>
    <property type="match status" value="1"/>
</dbReference>
<feature type="signal peptide" evidence="16">
    <location>
        <begin position="1"/>
        <end position="17"/>
    </location>
</feature>
<dbReference type="HOGENOM" id="CLU_046802_1_0_1"/>
<evidence type="ECO:0000256" key="9">
    <source>
        <dbReference type="ARBA" id="ARBA00022837"/>
    </source>
</evidence>
<dbReference type="EMBL" id="KL660765">
    <property type="protein sequence ID" value="KFA63009.1"/>
    <property type="molecule type" value="Genomic_DNA"/>
</dbReference>
<evidence type="ECO:0000256" key="1">
    <source>
        <dbReference type="ARBA" id="ARBA00004115"/>
    </source>
</evidence>
<dbReference type="OrthoDB" id="20303at2759"/>
<sequence>MLLDKAIFLTLAVLAAAARPKNAILLSDVQTLTLRGGDAKTTHRRVSAIPQLKCVSSKALCALYDIDRMRCTNQGSSYGSEDIEWSCTASLPEELKLGSTDVICEGYSSPDDPYVLKGSCGVEYRMALTEKGEQKYPDVANGRPWYGGGGGTGGTDWSAWIFSVIFITVLLWILYSAFQGYNNQGRQAGPGRNYGGGGGGGGGPGGWGPGWGPDNGNDPPPPYPGTKPSGSQQGWRPGFWSGLAGGAAAAYAASNRNNRNNRNDRYDRYDRHDGYDRYTGGYGTSGSGYGDRTYSRGSSSSTGSTSARHESTGFGSTNRR</sequence>
<dbReference type="GO" id="GO:0006816">
    <property type="term" value="P:calcium ion transport"/>
    <property type="evidence" value="ECO:0007669"/>
    <property type="project" value="UniProtKB-KW"/>
</dbReference>
<comment type="similarity">
    <text evidence="2">Belongs to the SARAF family.</text>
</comment>
<evidence type="ECO:0000256" key="4">
    <source>
        <dbReference type="ARBA" id="ARBA00022448"/>
    </source>
</evidence>
<keyword evidence="10 15" id="KW-1133">Transmembrane helix</keyword>